<name>A0A0C3DTW6_9AGAM</name>
<dbReference type="Proteomes" id="UP000053989">
    <property type="component" value="Unassembled WGS sequence"/>
</dbReference>
<reference evidence="2" key="2">
    <citation type="submission" date="2015-01" db="EMBL/GenBank/DDBJ databases">
        <title>Evolutionary Origins and Diversification of the Mycorrhizal Mutualists.</title>
        <authorList>
            <consortium name="DOE Joint Genome Institute"/>
            <consortium name="Mycorrhizal Genomics Consortium"/>
            <person name="Kohler A."/>
            <person name="Kuo A."/>
            <person name="Nagy L.G."/>
            <person name="Floudas D."/>
            <person name="Copeland A."/>
            <person name="Barry K.W."/>
            <person name="Cichocki N."/>
            <person name="Veneault-Fourrey C."/>
            <person name="LaButti K."/>
            <person name="Lindquist E.A."/>
            <person name="Lipzen A."/>
            <person name="Lundell T."/>
            <person name="Morin E."/>
            <person name="Murat C."/>
            <person name="Riley R."/>
            <person name="Ohm R."/>
            <person name="Sun H."/>
            <person name="Tunlid A."/>
            <person name="Henrissat B."/>
            <person name="Grigoriev I.V."/>
            <person name="Hibbett D.S."/>
            <person name="Martin F."/>
        </authorList>
    </citation>
    <scope>NUCLEOTIDE SEQUENCE [LARGE SCALE GENOMIC DNA]</scope>
    <source>
        <strain evidence="2">Foug A</strain>
    </source>
</reference>
<accession>A0A0C3DTW6</accession>
<dbReference type="OrthoDB" id="273181at2759"/>
<evidence type="ECO:0000313" key="2">
    <source>
        <dbReference type="Proteomes" id="UP000053989"/>
    </source>
</evidence>
<dbReference type="EMBL" id="KN822071">
    <property type="protein sequence ID" value="KIM59604.1"/>
    <property type="molecule type" value="Genomic_DNA"/>
</dbReference>
<organism evidence="1 2">
    <name type="scientific">Scleroderma citrinum Foug A</name>
    <dbReference type="NCBI Taxonomy" id="1036808"/>
    <lineage>
        <taxon>Eukaryota</taxon>
        <taxon>Fungi</taxon>
        <taxon>Dikarya</taxon>
        <taxon>Basidiomycota</taxon>
        <taxon>Agaricomycotina</taxon>
        <taxon>Agaricomycetes</taxon>
        <taxon>Agaricomycetidae</taxon>
        <taxon>Boletales</taxon>
        <taxon>Sclerodermatineae</taxon>
        <taxon>Sclerodermataceae</taxon>
        <taxon>Scleroderma</taxon>
    </lineage>
</organism>
<proteinExistence type="predicted"/>
<feature type="non-terminal residue" evidence="1">
    <location>
        <position position="81"/>
    </location>
</feature>
<evidence type="ECO:0000313" key="1">
    <source>
        <dbReference type="EMBL" id="KIM59604.1"/>
    </source>
</evidence>
<dbReference type="HOGENOM" id="CLU_2580457_0_0_1"/>
<keyword evidence="2" id="KW-1185">Reference proteome</keyword>
<gene>
    <name evidence="1" type="ORF">SCLCIDRAFT_1217555</name>
</gene>
<protein>
    <submittedName>
        <fullName evidence="1">Uncharacterized protein</fullName>
    </submittedName>
</protein>
<dbReference type="InParanoid" id="A0A0C3DTW6"/>
<dbReference type="STRING" id="1036808.A0A0C3DTW6"/>
<dbReference type="AlphaFoldDB" id="A0A0C3DTW6"/>
<sequence>MAFKACELGGWPNGTEMAADDEEQNGQGCRLPHARESLPPTRYSWEVEEGADVGLVIGPDLEVKDVGDMCHVWRIRVAQAT</sequence>
<reference evidence="1 2" key="1">
    <citation type="submission" date="2014-04" db="EMBL/GenBank/DDBJ databases">
        <authorList>
            <consortium name="DOE Joint Genome Institute"/>
            <person name="Kuo A."/>
            <person name="Kohler A."/>
            <person name="Nagy L.G."/>
            <person name="Floudas D."/>
            <person name="Copeland A."/>
            <person name="Barry K.W."/>
            <person name="Cichocki N."/>
            <person name="Veneault-Fourrey C."/>
            <person name="LaButti K."/>
            <person name="Lindquist E.A."/>
            <person name="Lipzen A."/>
            <person name="Lundell T."/>
            <person name="Morin E."/>
            <person name="Murat C."/>
            <person name="Sun H."/>
            <person name="Tunlid A."/>
            <person name="Henrissat B."/>
            <person name="Grigoriev I.V."/>
            <person name="Hibbett D.S."/>
            <person name="Martin F."/>
            <person name="Nordberg H.P."/>
            <person name="Cantor M.N."/>
            <person name="Hua S.X."/>
        </authorList>
    </citation>
    <scope>NUCLEOTIDE SEQUENCE [LARGE SCALE GENOMIC DNA]</scope>
    <source>
        <strain evidence="1 2">Foug A</strain>
    </source>
</reference>